<name>A0A941DAJ7_9MICO</name>
<accession>A0A941DAJ7</accession>
<comment type="caution">
    <text evidence="2">The sequence shown here is derived from an EMBL/GenBank/DDBJ whole genome shotgun (WGS) entry which is preliminary data.</text>
</comment>
<dbReference type="Proteomes" id="UP000677016">
    <property type="component" value="Unassembled WGS sequence"/>
</dbReference>
<dbReference type="SUPFAM" id="SSF54427">
    <property type="entry name" value="NTF2-like"/>
    <property type="match status" value="1"/>
</dbReference>
<sequence length="117" mass="13052">MSTSTQSVVERFMTTFERNLADVADLMTPEALWELNGEAQTQTAAAFVERQQADLATGTASTDVECWIIDGQQAAWIGWTTFTPHHDGEPMRIAMSEWFTITDGRISRIHDIMAMPG</sequence>
<organism evidence="2 3">
    <name type="scientific">Phycicoccus avicenniae</name>
    <dbReference type="NCBI Taxonomy" id="2828860"/>
    <lineage>
        <taxon>Bacteria</taxon>
        <taxon>Bacillati</taxon>
        <taxon>Actinomycetota</taxon>
        <taxon>Actinomycetes</taxon>
        <taxon>Micrococcales</taxon>
        <taxon>Intrasporangiaceae</taxon>
        <taxon>Phycicoccus</taxon>
    </lineage>
</organism>
<proteinExistence type="predicted"/>
<dbReference type="AlphaFoldDB" id="A0A941DAJ7"/>
<protein>
    <submittedName>
        <fullName evidence="2">Nuclear transport factor 2 family protein</fullName>
    </submittedName>
</protein>
<dbReference type="EMBL" id="JAGSNF010000006">
    <property type="protein sequence ID" value="MBR7742872.1"/>
    <property type="molecule type" value="Genomic_DNA"/>
</dbReference>
<reference evidence="2" key="1">
    <citation type="submission" date="2021-04" db="EMBL/GenBank/DDBJ databases">
        <title>Phycicoccus avicenniae sp. nov., a novel endophytic actinomycetes isolated from branch of Avicennia mariana.</title>
        <authorList>
            <person name="Tuo L."/>
        </authorList>
    </citation>
    <scope>NUCLEOTIDE SEQUENCE</scope>
    <source>
        <strain evidence="2">BSK3Z-2</strain>
    </source>
</reference>
<dbReference type="Pfam" id="PF12680">
    <property type="entry name" value="SnoaL_2"/>
    <property type="match status" value="1"/>
</dbReference>
<evidence type="ECO:0000259" key="1">
    <source>
        <dbReference type="Pfam" id="PF12680"/>
    </source>
</evidence>
<evidence type="ECO:0000313" key="2">
    <source>
        <dbReference type="EMBL" id="MBR7742872.1"/>
    </source>
</evidence>
<feature type="domain" description="SnoaL-like" evidence="1">
    <location>
        <begin position="9"/>
        <end position="108"/>
    </location>
</feature>
<gene>
    <name evidence="2" type="ORF">KC207_06150</name>
</gene>
<evidence type="ECO:0000313" key="3">
    <source>
        <dbReference type="Proteomes" id="UP000677016"/>
    </source>
</evidence>
<dbReference type="InterPro" id="IPR032710">
    <property type="entry name" value="NTF2-like_dom_sf"/>
</dbReference>
<dbReference type="RefSeq" id="WP_211602037.1">
    <property type="nucleotide sequence ID" value="NZ_JAGSNF010000006.1"/>
</dbReference>
<keyword evidence="3" id="KW-1185">Reference proteome</keyword>
<dbReference type="InterPro" id="IPR037401">
    <property type="entry name" value="SnoaL-like"/>
</dbReference>
<dbReference type="Gene3D" id="3.10.450.50">
    <property type="match status" value="1"/>
</dbReference>